<keyword evidence="1" id="KW-0812">Transmembrane</keyword>
<feature type="transmembrane region" description="Helical" evidence="1">
    <location>
        <begin position="27"/>
        <end position="43"/>
    </location>
</feature>
<dbReference type="EMBL" id="MOXD01000002">
    <property type="protein sequence ID" value="OMQ25712.1"/>
    <property type="molecule type" value="Genomic_DNA"/>
</dbReference>
<gene>
    <name evidence="2" type="ORF">BMI79_05275</name>
</gene>
<keyword evidence="3" id="KW-1185">Reference proteome</keyword>
<dbReference type="Proteomes" id="UP000216021">
    <property type="component" value="Unassembled WGS sequence"/>
</dbReference>
<keyword evidence="1" id="KW-1133">Transmembrane helix</keyword>
<dbReference type="AlphaFoldDB" id="A0A1S8CMN7"/>
<dbReference type="STRING" id="2034155.BMI79_05275"/>
<evidence type="ECO:0000313" key="2">
    <source>
        <dbReference type="EMBL" id="OMQ25712.1"/>
    </source>
</evidence>
<evidence type="ECO:0008006" key="4">
    <source>
        <dbReference type="Google" id="ProtNLM"/>
    </source>
</evidence>
<name>A0A1S8CMN7_9GAMM</name>
<dbReference type="Pfam" id="PF11086">
    <property type="entry name" value="DUF2878"/>
    <property type="match status" value="1"/>
</dbReference>
<feature type="transmembrane region" description="Helical" evidence="1">
    <location>
        <begin position="105"/>
        <end position="126"/>
    </location>
</feature>
<keyword evidence="1" id="KW-0472">Membrane</keyword>
<organism evidence="2 3">
    <name type="scientific">Serratia oryzae</name>
    <dbReference type="NCBI Taxonomy" id="2034155"/>
    <lineage>
        <taxon>Bacteria</taxon>
        <taxon>Pseudomonadati</taxon>
        <taxon>Pseudomonadota</taxon>
        <taxon>Gammaproteobacteria</taxon>
        <taxon>Enterobacterales</taxon>
        <taxon>Yersiniaceae</taxon>
        <taxon>Serratia</taxon>
    </lineage>
</organism>
<sequence>MKLGAGFWLTSLGFNAYWTLAVLWRERGFPLLLVGAALALAFTPAKQRKWVLLAALLGIAMDALWCYVGLFAFSGQNGVPLWMCALWLTFACWWCWLLSRIRLTLPILVLLGAVSGPLAYAIGWQLNAMVPQLAPEVMLLALACAWAIYLPAISWLMLRGRTPS</sequence>
<dbReference type="OrthoDB" id="6522758at2"/>
<comment type="caution">
    <text evidence="2">The sequence shown here is derived from an EMBL/GenBank/DDBJ whole genome shotgun (WGS) entry which is preliminary data.</text>
</comment>
<feature type="transmembrane region" description="Helical" evidence="1">
    <location>
        <begin position="79"/>
        <end position="98"/>
    </location>
</feature>
<feature type="transmembrane region" description="Helical" evidence="1">
    <location>
        <begin position="138"/>
        <end position="158"/>
    </location>
</feature>
<dbReference type="InterPro" id="IPR021306">
    <property type="entry name" value="DUF2878"/>
</dbReference>
<protein>
    <recommendedName>
        <fullName evidence="4">DUF2878 domain-containing protein</fullName>
    </recommendedName>
</protein>
<evidence type="ECO:0000256" key="1">
    <source>
        <dbReference type="SAM" id="Phobius"/>
    </source>
</evidence>
<accession>A0A1S8CMN7</accession>
<feature type="transmembrane region" description="Helical" evidence="1">
    <location>
        <begin position="50"/>
        <end position="73"/>
    </location>
</feature>
<proteinExistence type="predicted"/>
<reference evidence="2 3" key="1">
    <citation type="submission" date="2016-11" db="EMBL/GenBank/DDBJ databases">
        <title>Rahnella oryzae sp. nov., isolated from rice root.</title>
        <authorList>
            <person name="Zhang X.-X."/>
            <person name="Zhang J."/>
        </authorList>
    </citation>
    <scope>NUCLEOTIDE SEQUENCE [LARGE SCALE GENOMIC DNA]</scope>
    <source>
        <strain evidence="2 3">J11-6</strain>
    </source>
</reference>
<dbReference type="RefSeq" id="WP_076941099.1">
    <property type="nucleotide sequence ID" value="NZ_MOXD01000002.1"/>
</dbReference>
<evidence type="ECO:0000313" key="3">
    <source>
        <dbReference type="Proteomes" id="UP000216021"/>
    </source>
</evidence>